<evidence type="ECO:0000313" key="7">
    <source>
        <dbReference type="Proteomes" id="UP001230807"/>
    </source>
</evidence>
<dbReference type="Pfam" id="PF02361">
    <property type="entry name" value="CbiQ"/>
    <property type="match status" value="1"/>
</dbReference>
<comment type="subcellular location">
    <subcellularLocation>
        <location evidence="1">Membrane</location>
        <topology evidence="1">Multi-pass membrane protein</topology>
    </subcellularLocation>
</comment>
<evidence type="ECO:0000256" key="1">
    <source>
        <dbReference type="ARBA" id="ARBA00004141"/>
    </source>
</evidence>
<accession>A0ABT7MSV4</accession>
<gene>
    <name evidence="6" type="ORF">QR695_14915</name>
</gene>
<dbReference type="Proteomes" id="UP001230807">
    <property type="component" value="Unassembled WGS sequence"/>
</dbReference>
<keyword evidence="4 5" id="KW-0472">Membrane</keyword>
<keyword evidence="7" id="KW-1185">Reference proteome</keyword>
<dbReference type="RefSeq" id="WP_128124276.1">
    <property type="nucleotide sequence ID" value="NZ_CP183077.1"/>
</dbReference>
<reference evidence="6 7" key="1">
    <citation type="submission" date="2023-06" db="EMBL/GenBank/DDBJ databases">
        <title>Influencing factors and mechanism of Cr(VI) reduction by facultative anaerobic Exiguobacterium sp. PY14.</title>
        <authorList>
            <person name="Zou L."/>
        </authorList>
    </citation>
    <scope>NUCLEOTIDE SEQUENCE [LARGE SCALE GENOMIC DNA]</scope>
    <source>
        <strain evidence="6 7">PY14</strain>
    </source>
</reference>
<feature type="transmembrane region" description="Helical" evidence="5">
    <location>
        <begin position="66"/>
        <end position="85"/>
    </location>
</feature>
<dbReference type="CDD" id="cd16914">
    <property type="entry name" value="EcfT"/>
    <property type="match status" value="1"/>
</dbReference>
<comment type="caution">
    <text evidence="6">The sequence shown here is derived from an EMBL/GenBank/DDBJ whole genome shotgun (WGS) entry which is preliminary data.</text>
</comment>
<evidence type="ECO:0000256" key="3">
    <source>
        <dbReference type="ARBA" id="ARBA00022989"/>
    </source>
</evidence>
<organism evidence="6 7">
    <name type="scientific">Exiguobacterium mexicanum</name>
    <dbReference type="NCBI Taxonomy" id="340146"/>
    <lineage>
        <taxon>Bacteria</taxon>
        <taxon>Bacillati</taxon>
        <taxon>Bacillota</taxon>
        <taxon>Bacilli</taxon>
        <taxon>Bacillales</taxon>
        <taxon>Bacillales Family XII. Incertae Sedis</taxon>
        <taxon>Exiguobacterium</taxon>
    </lineage>
</organism>
<dbReference type="PANTHER" id="PTHR33514:SF1">
    <property type="entry name" value="ABC TRANSPORTER PERMEASE"/>
    <property type="match status" value="1"/>
</dbReference>
<keyword evidence="3 5" id="KW-1133">Transmembrane helix</keyword>
<keyword evidence="2 5" id="KW-0812">Transmembrane</keyword>
<name>A0ABT7MSV4_9BACL</name>
<dbReference type="EMBL" id="JASWER010000022">
    <property type="protein sequence ID" value="MDL5378294.1"/>
    <property type="molecule type" value="Genomic_DNA"/>
</dbReference>
<feature type="transmembrane region" description="Helical" evidence="5">
    <location>
        <begin position="114"/>
        <end position="136"/>
    </location>
</feature>
<sequence>MGVEMLGYIERPSPVHRLTGTTKLIGFLLWTTATMFTYDTRVLLLLGLASVGLFLVSRIRFREVRFVLVFTALFVLINAFAVYLFEPEQGVAIYGTRHVLWEGIGRFTLTAEQLFYLFNLILKYSVIVPVAVLFLVTTHPTEFASSLNRIGVPYKVAFAVSLALRYIPDVQQDFRTIADAQEARGVTVTHGPLLKRAKHSLNILLPLLFTSLERIETVSNAMDLRGFGAERKRTWYNQRPMTRADFLAIGLVLLLTIFSFSVTFYDGSRFYNPF</sequence>
<dbReference type="PANTHER" id="PTHR33514">
    <property type="entry name" value="PROTEIN ABCI12, CHLOROPLASTIC"/>
    <property type="match status" value="1"/>
</dbReference>
<evidence type="ECO:0000256" key="2">
    <source>
        <dbReference type="ARBA" id="ARBA00022692"/>
    </source>
</evidence>
<protein>
    <submittedName>
        <fullName evidence="6">Energy-coupling factor transporter transmembrane component T</fullName>
    </submittedName>
</protein>
<evidence type="ECO:0000313" key="6">
    <source>
        <dbReference type="EMBL" id="MDL5378294.1"/>
    </source>
</evidence>
<proteinExistence type="predicted"/>
<feature type="transmembrane region" description="Helical" evidence="5">
    <location>
        <begin position="246"/>
        <end position="265"/>
    </location>
</feature>
<feature type="transmembrane region" description="Helical" evidence="5">
    <location>
        <begin position="42"/>
        <end position="59"/>
    </location>
</feature>
<evidence type="ECO:0000256" key="5">
    <source>
        <dbReference type="SAM" id="Phobius"/>
    </source>
</evidence>
<evidence type="ECO:0000256" key="4">
    <source>
        <dbReference type="ARBA" id="ARBA00023136"/>
    </source>
</evidence>
<dbReference type="InterPro" id="IPR003339">
    <property type="entry name" value="ABC/ECF_trnsptr_transmembrane"/>
</dbReference>